<gene>
    <name evidence="3" type="primary">NAP1L1_1</name>
    <name evidence="3" type="ORF">FOL47_006744</name>
</gene>
<sequence>MSPSPTPSAEEEDPNLPEEVLSTLQELDDSYTKIQHELERELRAVEKAYEKKLNPMLKARKEVLDTPAEEEEGKTLARGFWRKVLQNCDEFEDDVEEWDVPVLEYLIDITAEDILPPDCDEWTAPRGFSLSFTFANNPYFTNSKLTKYYHYSEGKEYLRQTEIVDIDSDEIDWKPDMDVTVEVVQKKRTQARTVTRERPSFFKYFTSLGPRHPLPEWLGSLEDDSFDDDDDDDDVDKLHMVMMDDWERAEMLKDNIIPHAVRLSPKTRVGFVLRQIMEKVDEVPREQIQQLLANTAWAAAKLEAARMSSDEIDRTELNEKIYRFIEQMGSRHLSTVLWSIASSQNWPTNADTFSRITRSLVAVPRPLHHQELANTLWALARAPEEFRRECRETSITLMTKYSARADPKFRFSDQHSANILWSIAKLGVRPQQAEGVINICISSIQDTIKEYRPHSLSLCAWSLATLGVHSEVVASILEEASARQLQNFENQQVAHLVWAGGTLLSEWTLDGLPERLAATVDKAKPQNVANVLWGIARSGPPLNSKLVRYTQTHLETSARPYLPVDLSSLLWALGTMTNKGDVPDSLDDLVLSIYRKVKAQMTSDWTARHIGSAAWGIATLATNGVGRGEALPLLEDMILLANKAGVDTFSDQEAAGMFMWALAKVEIRPIERVRAILYDFAEHFKSKADASRSNTLSLAAWSVSALRFKDDELLRVAVEKMKSDPAANYADFTAVIHAAAITQSELMPPLLVDELWRTCGVISAPDTQLAICGWSLTAMDLGRGIYSDKINTVSDRLSAIDLNTLNQSARKLARTVLSASNRVINLPRERLDIRSSQAHQSWVGAMRKYGIHGVQSEFEVLPGVFVDIALPADKVAIEVQGETHYLIELSTGQRLDTTGNTKLKRHMVEMKGWTLVEVPAMKYMPTKRDVEKFLKPFLM</sequence>
<reference evidence="3 4" key="1">
    <citation type="submission" date="2020-04" db="EMBL/GenBank/DDBJ databases">
        <title>Perkinsus chesapeaki whole genome sequence.</title>
        <authorList>
            <person name="Bogema D.R."/>
        </authorList>
    </citation>
    <scope>NUCLEOTIDE SEQUENCE [LARGE SCALE GENOMIC DNA]</scope>
    <source>
        <strain evidence="3">ATCC PRA-425</strain>
    </source>
</reference>
<dbReference type="OrthoDB" id="2019031at2759"/>
<dbReference type="InterPro" id="IPR037231">
    <property type="entry name" value="NAP-like_sf"/>
</dbReference>
<name>A0A7J6LQ66_PERCH</name>
<comment type="similarity">
    <text evidence="1 2">Belongs to the nucleosome assembly protein (NAP) family.</text>
</comment>
<dbReference type="SUPFAM" id="SSF143113">
    <property type="entry name" value="NAP-like"/>
    <property type="match status" value="1"/>
</dbReference>
<comment type="caution">
    <text evidence="3">The sequence shown here is derived from an EMBL/GenBank/DDBJ whole genome shotgun (WGS) entry which is preliminary data.</text>
</comment>
<dbReference type="GO" id="GO:0006334">
    <property type="term" value="P:nucleosome assembly"/>
    <property type="evidence" value="ECO:0007669"/>
    <property type="project" value="InterPro"/>
</dbReference>
<evidence type="ECO:0000256" key="1">
    <source>
        <dbReference type="ARBA" id="ARBA00009947"/>
    </source>
</evidence>
<dbReference type="GO" id="GO:0005634">
    <property type="term" value="C:nucleus"/>
    <property type="evidence" value="ECO:0007669"/>
    <property type="project" value="InterPro"/>
</dbReference>
<dbReference type="InterPro" id="IPR002164">
    <property type="entry name" value="NAP_family"/>
</dbReference>
<dbReference type="Gene3D" id="3.30.1120.90">
    <property type="entry name" value="Nucleosome assembly protein"/>
    <property type="match status" value="1"/>
</dbReference>
<organism evidence="3 4">
    <name type="scientific">Perkinsus chesapeaki</name>
    <name type="common">Clam parasite</name>
    <name type="synonym">Perkinsus andrewsi</name>
    <dbReference type="NCBI Taxonomy" id="330153"/>
    <lineage>
        <taxon>Eukaryota</taxon>
        <taxon>Sar</taxon>
        <taxon>Alveolata</taxon>
        <taxon>Perkinsozoa</taxon>
        <taxon>Perkinsea</taxon>
        <taxon>Perkinsida</taxon>
        <taxon>Perkinsidae</taxon>
        <taxon>Perkinsus</taxon>
    </lineage>
</organism>
<keyword evidence="4" id="KW-1185">Reference proteome</keyword>
<dbReference type="AlphaFoldDB" id="A0A7J6LQ66"/>
<dbReference type="EMBL" id="JAAPAO010000382">
    <property type="protein sequence ID" value="KAF4661333.1"/>
    <property type="molecule type" value="Genomic_DNA"/>
</dbReference>
<accession>A0A7J6LQ66</accession>
<evidence type="ECO:0000313" key="4">
    <source>
        <dbReference type="Proteomes" id="UP000591131"/>
    </source>
</evidence>
<proteinExistence type="inferred from homology"/>
<dbReference type="Proteomes" id="UP000591131">
    <property type="component" value="Unassembled WGS sequence"/>
</dbReference>
<dbReference type="PANTHER" id="PTHR11875">
    <property type="entry name" value="TESTIS-SPECIFIC Y-ENCODED PROTEIN"/>
    <property type="match status" value="1"/>
</dbReference>
<dbReference type="Pfam" id="PF00956">
    <property type="entry name" value="NAP"/>
    <property type="match status" value="1"/>
</dbReference>
<evidence type="ECO:0000256" key="2">
    <source>
        <dbReference type="RuleBase" id="RU003876"/>
    </source>
</evidence>
<protein>
    <submittedName>
        <fullName evidence="3">Nucleosome assembly</fullName>
    </submittedName>
</protein>
<evidence type="ECO:0000313" key="3">
    <source>
        <dbReference type="EMBL" id="KAF4661333.1"/>
    </source>
</evidence>